<feature type="transmembrane region" description="Helical" evidence="3">
    <location>
        <begin position="12"/>
        <end position="31"/>
    </location>
</feature>
<evidence type="ECO:0000259" key="4">
    <source>
        <dbReference type="Pfam" id="PF24981"/>
    </source>
</evidence>
<dbReference type="SUPFAM" id="SSF117281">
    <property type="entry name" value="Kelch motif"/>
    <property type="match status" value="1"/>
</dbReference>
<dbReference type="PANTHER" id="PTHR46228">
    <property type="entry name" value="KELCH DOMAIN-CONTAINING PROTEIN"/>
    <property type="match status" value="1"/>
</dbReference>
<protein>
    <submittedName>
        <fullName evidence="5">13963_t:CDS:1</fullName>
    </submittedName>
</protein>
<dbReference type="InterPro" id="IPR015915">
    <property type="entry name" value="Kelch-typ_b-propeller"/>
</dbReference>
<keyword evidence="6" id="KW-1185">Reference proteome</keyword>
<organism evidence="5 6">
    <name type="scientific">Funneliformis geosporum</name>
    <dbReference type="NCBI Taxonomy" id="1117311"/>
    <lineage>
        <taxon>Eukaryota</taxon>
        <taxon>Fungi</taxon>
        <taxon>Fungi incertae sedis</taxon>
        <taxon>Mucoromycota</taxon>
        <taxon>Glomeromycotina</taxon>
        <taxon>Glomeromycetes</taxon>
        <taxon>Glomerales</taxon>
        <taxon>Glomeraceae</taxon>
        <taxon>Funneliformis</taxon>
    </lineage>
</organism>
<dbReference type="Proteomes" id="UP001153678">
    <property type="component" value="Unassembled WGS sequence"/>
</dbReference>
<dbReference type="Pfam" id="PF24981">
    <property type="entry name" value="Beta-prop_ATRN-LZTR1"/>
    <property type="match status" value="1"/>
</dbReference>
<dbReference type="EMBL" id="CAMKVN010001349">
    <property type="protein sequence ID" value="CAI2175346.1"/>
    <property type="molecule type" value="Genomic_DNA"/>
</dbReference>
<dbReference type="PANTHER" id="PTHR46228:SF2">
    <property type="entry name" value="KELCH REPEAT PROTEIN (AFU_ORTHOLOGUE AFUA_4G14350)"/>
    <property type="match status" value="1"/>
</dbReference>
<name>A0A9W4SP08_9GLOM</name>
<proteinExistence type="predicted"/>
<keyword evidence="1" id="KW-0880">Kelch repeat</keyword>
<gene>
    <name evidence="5" type="ORF">FWILDA_LOCUS7046</name>
</gene>
<dbReference type="AlphaFoldDB" id="A0A9W4SP08"/>
<keyword evidence="3" id="KW-0812">Transmembrane</keyword>
<reference evidence="5" key="1">
    <citation type="submission" date="2022-08" db="EMBL/GenBank/DDBJ databases">
        <authorList>
            <person name="Kallberg Y."/>
            <person name="Tangrot J."/>
            <person name="Rosling A."/>
        </authorList>
    </citation>
    <scope>NUCLEOTIDE SEQUENCE</scope>
    <source>
        <strain evidence="5">Wild A</strain>
    </source>
</reference>
<dbReference type="OrthoDB" id="10251809at2759"/>
<accession>A0A9W4SP08</accession>
<dbReference type="InterPro" id="IPR056737">
    <property type="entry name" value="Beta-prop_ATRN-MKLN-like"/>
</dbReference>
<feature type="domain" description="Attractin/MKLN-like beta-propeller" evidence="4">
    <location>
        <begin position="28"/>
        <end position="224"/>
    </location>
</feature>
<evidence type="ECO:0000313" key="5">
    <source>
        <dbReference type="EMBL" id="CAI2175346.1"/>
    </source>
</evidence>
<sequence>MVYKKDNKLINLHFIFIIIYLLLIVESFTPVERYGHSSVLVGNKIYFFGGYDGRNYTNEVFYLDLSQKFDTELPPWTDLTSNSGIGFKSSWATTVAINDKNNNPIIFLIGGVNLDQVGGSAFTSLVYTFNLQSGQWKIPKIKGTETVRRSYIQAVVDETGKIYVFGGLFDGSTGLEMSQDMIILNTNDLTLSYGTITNSPLKRYLYTATLLPNGMILYIGGLEYDNIEKEHITL</sequence>
<evidence type="ECO:0000256" key="3">
    <source>
        <dbReference type="SAM" id="Phobius"/>
    </source>
</evidence>
<evidence type="ECO:0000256" key="1">
    <source>
        <dbReference type="ARBA" id="ARBA00022441"/>
    </source>
</evidence>
<comment type="caution">
    <text evidence="5">The sequence shown here is derived from an EMBL/GenBank/DDBJ whole genome shotgun (WGS) entry which is preliminary data.</text>
</comment>
<evidence type="ECO:0000313" key="6">
    <source>
        <dbReference type="Proteomes" id="UP001153678"/>
    </source>
</evidence>
<evidence type="ECO:0000256" key="2">
    <source>
        <dbReference type="ARBA" id="ARBA00022737"/>
    </source>
</evidence>
<keyword evidence="3" id="KW-0472">Membrane</keyword>
<keyword evidence="3" id="KW-1133">Transmembrane helix</keyword>
<keyword evidence="2" id="KW-0677">Repeat</keyword>
<dbReference type="Gene3D" id="2.120.10.80">
    <property type="entry name" value="Kelch-type beta propeller"/>
    <property type="match status" value="1"/>
</dbReference>